<dbReference type="InterPro" id="IPR050248">
    <property type="entry name" value="Polysacc_deacetylase_ArnD"/>
</dbReference>
<sequence>MNIFIKTPKLIQRLLSKLKWKIVTEEKVLYLTFDDGPTPEITSWVIEQLNKYKAKATFFCIGKNVVNHMELYHLLHKEGHSIGNHTHNHLNAWKTDSKSYISNIHLTESELYTSLKDPDYIKLFRPPYGKLTPKTIRQIQTMGYHIIMWDVLSVDYNTKLTPEKCWKNIKENAKPGSIIVFHDSIKAFPRLQYALPKTLAYFSEKGFTFKAITKNSF</sequence>
<evidence type="ECO:0000256" key="1">
    <source>
        <dbReference type="ARBA" id="ARBA00022723"/>
    </source>
</evidence>
<dbReference type="PROSITE" id="PS51677">
    <property type="entry name" value="NODB"/>
    <property type="match status" value="1"/>
</dbReference>
<name>I0WI09_9FLAO</name>
<dbReference type="SUPFAM" id="SSF88713">
    <property type="entry name" value="Glycoside hydrolase/deacetylase"/>
    <property type="match status" value="1"/>
</dbReference>
<dbReference type="InterPro" id="IPR002509">
    <property type="entry name" value="NODB_dom"/>
</dbReference>
<dbReference type="Pfam" id="PF01522">
    <property type="entry name" value="Polysacc_deac_1"/>
    <property type="match status" value="1"/>
</dbReference>
<dbReference type="Gene3D" id="3.20.20.370">
    <property type="entry name" value="Glycoside hydrolase/deacetylase"/>
    <property type="match status" value="1"/>
</dbReference>
<dbReference type="PANTHER" id="PTHR10587">
    <property type="entry name" value="GLYCOSYL TRANSFERASE-RELATED"/>
    <property type="match status" value="1"/>
</dbReference>
<dbReference type="eggNOG" id="COG0726">
    <property type="taxonomic scope" value="Bacteria"/>
</dbReference>
<accession>I0WI09</accession>
<dbReference type="GO" id="GO:0016020">
    <property type="term" value="C:membrane"/>
    <property type="evidence" value="ECO:0007669"/>
    <property type="project" value="TreeGrafter"/>
</dbReference>
<dbReference type="InterPro" id="IPR011330">
    <property type="entry name" value="Glyco_hydro/deAcase_b/a-brl"/>
</dbReference>
<reference evidence="4 5" key="1">
    <citation type="journal article" date="2012" name="J. Bacteriol.">
        <title>Genome Sequence of the Halotolerant Bacterium Imtechella halotolerans K1T.</title>
        <authorList>
            <person name="Kumar S."/>
            <person name="Vikram S."/>
            <person name="Subramanian S."/>
            <person name="Raghava G.P."/>
            <person name="Pinnaka A.K."/>
        </authorList>
    </citation>
    <scope>NUCLEOTIDE SEQUENCE [LARGE SCALE GENOMIC DNA]</scope>
    <source>
        <strain evidence="4 5">K1</strain>
    </source>
</reference>
<proteinExistence type="predicted"/>
<gene>
    <name evidence="4" type="ORF">W5A_03744</name>
</gene>
<dbReference type="PATRIC" id="fig|946077.3.peg.761"/>
<evidence type="ECO:0000313" key="5">
    <source>
        <dbReference type="Proteomes" id="UP000005938"/>
    </source>
</evidence>
<dbReference type="PANTHER" id="PTHR10587:SF133">
    <property type="entry name" value="CHITIN DEACETYLASE 1-RELATED"/>
    <property type="match status" value="1"/>
</dbReference>
<dbReference type="AlphaFoldDB" id="I0WI09"/>
<dbReference type="EMBL" id="AJJU01000003">
    <property type="protein sequence ID" value="EID76025.1"/>
    <property type="molecule type" value="Genomic_DNA"/>
</dbReference>
<dbReference type="Proteomes" id="UP000005938">
    <property type="component" value="Unassembled WGS sequence"/>
</dbReference>
<protein>
    <submittedName>
        <fullName evidence="4">Polysaccharide deacetylase</fullName>
    </submittedName>
</protein>
<dbReference type="GO" id="GO:0005975">
    <property type="term" value="P:carbohydrate metabolic process"/>
    <property type="evidence" value="ECO:0007669"/>
    <property type="project" value="InterPro"/>
</dbReference>
<dbReference type="GO" id="GO:0046872">
    <property type="term" value="F:metal ion binding"/>
    <property type="evidence" value="ECO:0007669"/>
    <property type="project" value="UniProtKB-KW"/>
</dbReference>
<dbReference type="STRING" id="946077.W5A_03744"/>
<dbReference type="CDD" id="cd10917">
    <property type="entry name" value="CE4_NodB_like_6s_7s"/>
    <property type="match status" value="1"/>
</dbReference>
<keyword evidence="1" id="KW-0479">Metal-binding</keyword>
<keyword evidence="5" id="KW-1185">Reference proteome</keyword>
<organism evidence="4 5">
    <name type="scientific">Imtechella halotolerans K1</name>
    <dbReference type="NCBI Taxonomy" id="946077"/>
    <lineage>
        <taxon>Bacteria</taxon>
        <taxon>Pseudomonadati</taxon>
        <taxon>Bacteroidota</taxon>
        <taxon>Flavobacteriia</taxon>
        <taxon>Flavobacteriales</taxon>
        <taxon>Flavobacteriaceae</taxon>
        <taxon>Imtechella</taxon>
    </lineage>
</organism>
<dbReference type="RefSeq" id="WP_008237584.1">
    <property type="nucleotide sequence ID" value="NZ_AJJU01000003.1"/>
</dbReference>
<feature type="domain" description="NodB homology" evidence="3">
    <location>
        <begin position="27"/>
        <end position="210"/>
    </location>
</feature>
<dbReference type="OrthoDB" id="9812065at2"/>
<evidence type="ECO:0000313" key="4">
    <source>
        <dbReference type="EMBL" id="EID76025.1"/>
    </source>
</evidence>
<keyword evidence="2" id="KW-0378">Hydrolase</keyword>
<evidence type="ECO:0000256" key="2">
    <source>
        <dbReference type="ARBA" id="ARBA00022801"/>
    </source>
</evidence>
<comment type="caution">
    <text evidence="4">The sequence shown here is derived from an EMBL/GenBank/DDBJ whole genome shotgun (WGS) entry which is preliminary data.</text>
</comment>
<dbReference type="GO" id="GO:0016810">
    <property type="term" value="F:hydrolase activity, acting on carbon-nitrogen (but not peptide) bonds"/>
    <property type="evidence" value="ECO:0007669"/>
    <property type="project" value="InterPro"/>
</dbReference>
<evidence type="ECO:0000259" key="3">
    <source>
        <dbReference type="PROSITE" id="PS51677"/>
    </source>
</evidence>